<dbReference type="Proteomes" id="UP000549457">
    <property type="component" value="Unassembled WGS sequence"/>
</dbReference>
<evidence type="ECO:0000313" key="1">
    <source>
        <dbReference type="EMBL" id="MBB5221073.1"/>
    </source>
</evidence>
<reference evidence="1 2" key="1">
    <citation type="submission" date="2020-08" db="EMBL/GenBank/DDBJ databases">
        <title>Genomic Encyclopedia of Type Strains, Phase IV (KMG-IV): sequencing the most valuable type-strain genomes for metagenomic binning, comparative biology and taxonomic classification.</title>
        <authorList>
            <person name="Goeker M."/>
        </authorList>
    </citation>
    <scope>NUCLEOTIDE SEQUENCE [LARGE SCALE GENOMIC DNA]</scope>
    <source>
        <strain evidence="1 2">DSM 101730</strain>
    </source>
</reference>
<organism evidence="1 2">
    <name type="scientific">Amaricoccus macauensis</name>
    <dbReference type="NCBI Taxonomy" id="57001"/>
    <lineage>
        <taxon>Bacteria</taxon>
        <taxon>Pseudomonadati</taxon>
        <taxon>Pseudomonadota</taxon>
        <taxon>Alphaproteobacteria</taxon>
        <taxon>Rhodobacterales</taxon>
        <taxon>Paracoccaceae</taxon>
        <taxon>Amaricoccus</taxon>
    </lineage>
</organism>
<keyword evidence="2" id="KW-1185">Reference proteome</keyword>
<dbReference type="AlphaFoldDB" id="A0A840SNT7"/>
<protein>
    <submittedName>
        <fullName evidence="1">Uncharacterized protein</fullName>
    </submittedName>
</protein>
<sequence>MSDATSFFSTTEATLDRVYRQHHPDFQAEAAAIMDKRNR</sequence>
<dbReference type="EMBL" id="JACHFM010000001">
    <property type="protein sequence ID" value="MBB5221073.1"/>
    <property type="molecule type" value="Genomic_DNA"/>
</dbReference>
<proteinExistence type="predicted"/>
<name>A0A840SNT7_9RHOB</name>
<evidence type="ECO:0000313" key="2">
    <source>
        <dbReference type="Proteomes" id="UP000549457"/>
    </source>
</evidence>
<gene>
    <name evidence="1" type="ORF">HNP73_000994</name>
</gene>
<comment type="caution">
    <text evidence="1">The sequence shown here is derived from an EMBL/GenBank/DDBJ whole genome shotgun (WGS) entry which is preliminary data.</text>
</comment>
<accession>A0A840SNT7</accession>